<protein>
    <recommendedName>
        <fullName evidence="1">1-phosphatidylinositol-3-phosphate 5-kinase</fullName>
        <ecNumber evidence="1">2.7.1.150</ecNumber>
    </recommendedName>
</protein>
<dbReference type="Gene3D" id="3.50.7.10">
    <property type="entry name" value="GroEL"/>
    <property type="match status" value="1"/>
</dbReference>
<dbReference type="Gene3D" id="3.30.810.10">
    <property type="entry name" value="2-Layer Sandwich"/>
    <property type="match status" value="1"/>
</dbReference>
<dbReference type="SUPFAM" id="SSF56104">
    <property type="entry name" value="SAICAR synthase-like"/>
    <property type="match status" value="1"/>
</dbReference>
<dbReference type="PANTHER" id="PTHR46715">
    <property type="entry name" value="1-PHOSPHATIDYLINOSITOL 3-PHOSPHATE 5-KINASE"/>
    <property type="match status" value="1"/>
</dbReference>
<organism evidence="9">
    <name type="scientific">Oppiella nova</name>
    <dbReference type="NCBI Taxonomy" id="334625"/>
    <lineage>
        <taxon>Eukaryota</taxon>
        <taxon>Metazoa</taxon>
        <taxon>Ecdysozoa</taxon>
        <taxon>Arthropoda</taxon>
        <taxon>Chelicerata</taxon>
        <taxon>Arachnida</taxon>
        <taxon>Acari</taxon>
        <taxon>Acariformes</taxon>
        <taxon>Sarcoptiformes</taxon>
        <taxon>Oribatida</taxon>
        <taxon>Brachypylina</taxon>
        <taxon>Oppioidea</taxon>
        <taxon>Oppiidae</taxon>
        <taxon>Oppiella</taxon>
    </lineage>
</organism>
<keyword evidence="4 6" id="KW-0418">Kinase</keyword>
<dbReference type="CDD" id="cd17300">
    <property type="entry name" value="PIPKc_PIKfyve"/>
    <property type="match status" value="1"/>
</dbReference>
<dbReference type="GO" id="GO:0090385">
    <property type="term" value="P:phagosome-lysosome fusion"/>
    <property type="evidence" value="ECO:0007669"/>
    <property type="project" value="TreeGrafter"/>
</dbReference>
<dbReference type="GO" id="GO:1903426">
    <property type="term" value="P:regulation of reactive oxygen species biosynthetic process"/>
    <property type="evidence" value="ECO:0007669"/>
    <property type="project" value="TreeGrafter"/>
</dbReference>
<dbReference type="OrthoDB" id="158357at2759"/>
<dbReference type="SUPFAM" id="SSF52029">
    <property type="entry name" value="GroEL apical domain-like"/>
    <property type="match status" value="1"/>
</dbReference>
<gene>
    <name evidence="9" type="ORF">ONB1V03_LOCUS12293</name>
</gene>
<name>A0A7R9QRB9_9ACAR</name>
<feature type="compositionally biased region" description="Polar residues" evidence="7">
    <location>
        <begin position="1166"/>
        <end position="1182"/>
    </location>
</feature>
<feature type="region of interest" description="Disordered" evidence="7">
    <location>
        <begin position="222"/>
        <end position="248"/>
    </location>
</feature>
<dbReference type="InterPro" id="IPR027409">
    <property type="entry name" value="GroEL-like_apical_dom_sf"/>
</dbReference>
<evidence type="ECO:0000313" key="10">
    <source>
        <dbReference type="Proteomes" id="UP000728032"/>
    </source>
</evidence>
<evidence type="ECO:0000256" key="7">
    <source>
        <dbReference type="SAM" id="MobiDB-lite"/>
    </source>
</evidence>
<dbReference type="GO" id="GO:0046488">
    <property type="term" value="P:phosphatidylinositol metabolic process"/>
    <property type="evidence" value="ECO:0007669"/>
    <property type="project" value="UniProtKB-UniRule"/>
</dbReference>
<feature type="non-terminal residue" evidence="9">
    <location>
        <position position="1581"/>
    </location>
</feature>
<dbReference type="InterPro" id="IPR027484">
    <property type="entry name" value="PInositol-4-P-5-kinase_N"/>
</dbReference>
<keyword evidence="10" id="KW-1185">Reference proteome</keyword>
<dbReference type="FunFam" id="3.30.810.10:FF:000001">
    <property type="entry name" value="1-phosphatidylinositol 3-phosphate 5-kinase FAB1"/>
    <property type="match status" value="1"/>
</dbReference>
<dbReference type="InterPro" id="IPR002423">
    <property type="entry name" value="Cpn60/GroEL/TCP-1"/>
</dbReference>
<dbReference type="GO" id="GO:0005524">
    <property type="term" value="F:ATP binding"/>
    <property type="evidence" value="ECO:0007669"/>
    <property type="project" value="UniProtKB-UniRule"/>
</dbReference>
<proteinExistence type="predicted"/>
<evidence type="ECO:0000256" key="2">
    <source>
        <dbReference type="ARBA" id="ARBA00022679"/>
    </source>
</evidence>
<dbReference type="InterPro" id="IPR043548">
    <property type="entry name" value="PIKfyve"/>
</dbReference>
<evidence type="ECO:0000313" key="9">
    <source>
        <dbReference type="EMBL" id="CAD7655650.1"/>
    </source>
</evidence>
<dbReference type="PROSITE" id="PS51455">
    <property type="entry name" value="PIPK"/>
    <property type="match status" value="1"/>
</dbReference>
<evidence type="ECO:0000256" key="5">
    <source>
        <dbReference type="ARBA" id="ARBA00022840"/>
    </source>
</evidence>
<dbReference type="Pfam" id="PF00118">
    <property type="entry name" value="Cpn60_TCP1"/>
    <property type="match status" value="1"/>
</dbReference>
<feature type="region of interest" description="Disordered" evidence="7">
    <location>
        <begin position="118"/>
        <end position="144"/>
    </location>
</feature>
<dbReference type="Proteomes" id="UP000728032">
    <property type="component" value="Unassembled WGS sequence"/>
</dbReference>
<dbReference type="InterPro" id="IPR002498">
    <property type="entry name" value="PInositol-4-P-4/5-kinase_core"/>
</dbReference>
<sequence length="1581" mass="180034">EIDAKLLDLNSRGSVRSCNYCHKIVNQYMNERNLDTNCLNKDSDFNEFREMIFSKSLAQNSDEKDTSFADKSIANPILSPNSKALFRRKSSIGFREEEYAKPKTRVLDIEKDAINKMGSPSPLPSLSSLGSYKTPFKGNDGDDDLMPLRSDETTHEPLWVKEINEEYDSQSFEKIDSPLELIQNSDAKLRLTKPSVSPTRRIAYSTSTYDIEMDFEKDRVTISRAEKTDSTEEKPIDANDGQTTTSDDLSVDFDVTTAAPNWDAVKDGTDYNFVYESLNYAFNQLYNKLLTQLLEEEGLSLSWLNVISRLTTIISAVVRPNSHNDVDEMDVRNYVKIKTIPYGVKNDCAIINGVVLTKNVSNRKMRQTIMGPKILLLSCSIVYQRYEKKLTILDTILLQEKEYIQNLIAKICAYGPDVVLVEKTVARIAKEMLLENGITLVCNVKPVIIERISRFTNAAIVSSLDAQIGVPQLGYCKKFYLQTFNQKTFMYFDGCDQQLGATVLLRGASLEELKKIKAILSFMVFCDFNWQLERSFLMDEYCYPLQSVDKSDSNMSLNNCDLKDSPPKERNVSSFLVDDNSDPLRSMASEFETNSSKESELLKVENTLNIRNREQSSPIESIPVTKHPFLSRNIKIPSNSHEIRSLIADFRANGPFFSHTDKRIEESRVETNVSENETKTSEQNIRIDALNPRFHQNLSVLFSSFSYSSANAPDYCVKPWIINMDFYGCNDIPLGGFLERYCFRPTYSCPSNNCSTPMIEHVRRFVHLNGCVLIVLRQLQQRVEAAQNSIITWSWCQKCKTGTPYSTLSSDSWLLSFGKYLELKFYAPYYRRRATSSSVACYEHSLHVDHFQFFAYKQIVASFKYQSIDIFQLTLPPTRVPILCHPLIRTDFIEDLKQIAIKGYEIYSSILEKLVSIKDETSGTKYEIIVNEFMVIESKERANFRQRIEEIQLLLTSCSNESMDEKIVHKLQDFLIQLKKIIAESVHTWNQKIQDFIANKKKEEKMSQKSGPLTSVPTVAPKASPVLSATLEDTNSPPTDCPALESSGVISRNVSISSTASLQSSLDVIKSDVNSTDVLKACIEEQEIECKETLKALETIKSDGEDNDKRQLETSSGRDRTLSVSSYGYEVDIGINNCLGNGVDFEASADNYAVYTLHDNKRQQEDNQSLRSTNETKSVSSVALPSDQTSFTVKRIFKELLTNTNILTINYPFPLNEHYILSTHKENIEVVVKDDDPASIISYALTSSEYERQLAELMRQSSSPLIKRKVTISSELEATSESKAPTNPLTQHIDIQYSDFNAKFYCCVYFADQFRKFRANVLDAVNGEELYIRSLSSSVPWKARGGKSGSTFCKSFNDRFILKEMTKLELQSFLNIANYYFDYYLRAISESKPTMLARIVGVYRTSYKNTATNTASKLYLLVMENLFYRCHISQKFDLKGSIRNRMVKNSSTSLNGEALVLLDENLMQMKCDSPLYIQSHSKAILRAAIDNDSLFLSSHSVMDYSLLVGIDEESKQFVVGIIDYIRPFTWDKKIESVVKSVGSQGKLPTIVQPDLYRLRFCDAMDQYFLCVPDKWYSIINY</sequence>
<keyword evidence="5 6" id="KW-0067">ATP-binding</keyword>
<dbReference type="SMART" id="SM00330">
    <property type="entry name" value="PIPKc"/>
    <property type="match status" value="1"/>
</dbReference>
<evidence type="ECO:0000259" key="8">
    <source>
        <dbReference type="PROSITE" id="PS51455"/>
    </source>
</evidence>
<dbReference type="Pfam" id="PF01504">
    <property type="entry name" value="PIP5K"/>
    <property type="match status" value="2"/>
</dbReference>
<dbReference type="EMBL" id="OC924647">
    <property type="protein sequence ID" value="CAD7655650.1"/>
    <property type="molecule type" value="Genomic_DNA"/>
</dbReference>
<dbReference type="GO" id="GO:0052810">
    <property type="term" value="F:1-phosphatidylinositol-5-kinase activity"/>
    <property type="evidence" value="ECO:0007669"/>
    <property type="project" value="TreeGrafter"/>
</dbReference>
<dbReference type="GO" id="GO:0032438">
    <property type="term" value="P:melanosome organization"/>
    <property type="evidence" value="ECO:0007669"/>
    <property type="project" value="TreeGrafter"/>
</dbReference>
<reference evidence="9" key="1">
    <citation type="submission" date="2020-11" db="EMBL/GenBank/DDBJ databases">
        <authorList>
            <person name="Tran Van P."/>
        </authorList>
    </citation>
    <scope>NUCLEOTIDE SEQUENCE</scope>
</reference>
<dbReference type="Gene3D" id="3.30.800.10">
    <property type="entry name" value="Phosphatidylinositol Phosphate Kinase II Beta"/>
    <property type="match status" value="1"/>
</dbReference>
<dbReference type="GO" id="GO:0031410">
    <property type="term" value="C:cytoplasmic vesicle"/>
    <property type="evidence" value="ECO:0007669"/>
    <property type="project" value="TreeGrafter"/>
</dbReference>
<evidence type="ECO:0000256" key="1">
    <source>
        <dbReference type="ARBA" id="ARBA00012009"/>
    </source>
</evidence>
<evidence type="ECO:0000256" key="6">
    <source>
        <dbReference type="PROSITE-ProRule" id="PRU00781"/>
    </source>
</evidence>
<feature type="compositionally biased region" description="Basic and acidic residues" evidence="7">
    <location>
        <begin position="222"/>
        <end position="237"/>
    </location>
</feature>
<dbReference type="GO" id="GO:0000285">
    <property type="term" value="F:1-phosphatidylinositol-3-phosphate 5-kinase activity"/>
    <property type="evidence" value="ECO:0007669"/>
    <property type="project" value="UniProtKB-EC"/>
</dbReference>
<feature type="domain" description="PIPK" evidence="8">
    <location>
        <begin position="1233"/>
        <end position="1568"/>
    </location>
</feature>
<dbReference type="PANTHER" id="PTHR46715:SF1">
    <property type="entry name" value="1-PHOSPHATIDYLINOSITOL 3-PHOSPHATE 5-KINASE"/>
    <property type="match status" value="1"/>
</dbReference>
<dbReference type="EC" id="2.7.1.150" evidence="1"/>
<dbReference type="InterPro" id="IPR027483">
    <property type="entry name" value="PInositol-4-P-4/5-kinase_C_sf"/>
</dbReference>
<feature type="compositionally biased region" description="Low complexity" evidence="7">
    <location>
        <begin position="118"/>
        <end position="131"/>
    </location>
</feature>
<dbReference type="GO" id="GO:0012506">
    <property type="term" value="C:vesicle membrane"/>
    <property type="evidence" value="ECO:0007669"/>
    <property type="project" value="TreeGrafter"/>
</dbReference>
<keyword evidence="2 6" id="KW-0808">Transferase</keyword>
<dbReference type="FunFam" id="3.50.7.10:FF:000007">
    <property type="entry name" value="1-phosphatidylinositol 3-phosphate 5-kinase isoform X1"/>
    <property type="match status" value="1"/>
</dbReference>
<feature type="region of interest" description="Disordered" evidence="7">
    <location>
        <begin position="1161"/>
        <end position="1182"/>
    </location>
</feature>
<dbReference type="InterPro" id="IPR044769">
    <property type="entry name" value="PIKfyve_PIPKc"/>
</dbReference>
<accession>A0A7R9QRB9</accession>
<keyword evidence="3 6" id="KW-0547">Nucleotide-binding</keyword>
<evidence type="ECO:0000256" key="3">
    <source>
        <dbReference type="ARBA" id="ARBA00022741"/>
    </source>
</evidence>
<evidence type="ECO:0000256" key="4">
    <source>
        <dbReference type="ARBA" id="ARBA00022777"/>
    </source>
</evidence>
<dbReference type="EMBL" id="CAJPVJ010009822">
    <property type="protein sequence ID" value="CAG2172837.1"/>
    <property type="molecule type" value="Genomic_DNA"/>
</dbReference>
<dbReference type="CDD" id="cd03334">
    <property type="entry name" value="Fab1_TCP"/>
    <property type="match status" value="1"/>
</dbReference>